<evidence type="ECO:0000313" key="3">
    <source>
        <dbReference type="Proteomes" id="UP001497453"/>
    </source>
</evidence>
<evidence type="ECO:0000256" key="1">
    <source>
        <dbReference type="SAM" id="MobiDB-lite"/>
    </source>
</evidence>
<accession>A0ABP1DN93</accession>
<dbReference type="EMBL" id="OZ037948">
    <property type="protein sequence ID" value="CAL1709308.1"/>
    <property type="molecule type" value="Genomic_DNA"/>
</dbReference>
<gene>
    <name evidence="2" type="ORF">GFSPODELE1_LOCUS7290</name>
</gene>
<name>A0ABP1DN93_9APHY</name>
<proteinExistence type="predicted"/>
<protein>
    <submittedName>
        <fullName evidence="2">Uncharacterized protein</fullName>
    </submittedName>
</protein>
<feature type="compositionally biased region" description="Polar residues" evidence="1">
    <location>
        <begin position="73"/>
        <end position="90"/>
    </location>
</feature>
<evidence type="ECO:0000313" key="2">
    <source>
        <dbReference type="EMBL" id="CAL1709308.1"/>
    </source>
</evidence>
<feature type="region of interest" description="Disordered" evidence="1">
    <location>
        <begin position="67"/>
        <end position="92"/>
    </location>
</feature>
<keyword evidence="3" id="KW-1185">Reference proteome</keyword>
<reference evidence="3" key="1">
    <citation type="submission" date="2024-04" db="EMBL/GenBank/DDBJ databases">
        <authorList>
            <person name="Shaw F."/>
            <person name="Minotto A."/>
        </authorList>
    </citation>
    <scope>NUCLEOTIDE SEQUENCE [LARGE SCALE GENOMIC DNA]</scope>
</reference>
<dbReference type="Proteomes" id="UP001497453">
    <property type="component" value="Chromosome 5"/>
</dbReference>
<organism evidence="2 3">
    <name type="scientific">Somion occarium</name>
    <dbReference type="NCBI Taxonomy" id="3059160"/>
    <lineage>
        <taxon>Eukaryota</taxon>
        <taxon>Fungi</taxon>
        <taxon>Dikarya</taxon>
        <taxon>Basidiomycota</taxon>
        <taxon>Agaricomycotina</taxon>
        <taxon>Agaricomycetes</taxon>
        <taxon>Polyporales</taxon>
        <taxon>Cerrenaceae</taxon>
        <taxon>Somion</taxon>
    </lineage>
</organism>
<sequence length="328" mass="37361">MASIRGVARLSRSVVPAFHVGHQRAQEIALRRCLHQTPIALKKKHKTVQESDDLFASDDLFDGEEDDMFGASNDASKSDGTVQPGSSRASLSPEERLRRFNRLFKFVSDRIGLKPKVHDALQVRKTEWQHLFSLATTKEQLENVVELFPKWRESRRPWTTTHCDTFVRRCEELHCPGLALKVFSDHSKYGFDLSSEKAARQLLHSLHVEHPITDTMTLVALYKAYNLPPISSDLVACAMVTSACFKTGSPESLTVAKALLPSLRDLLKKTDVKEVEYPQDWKERLKAKEKTWLTWSLNKIQIALEKQGIESDWLKQWRESSGHAQIAT</sequence>